<proteinExistence type="predicted"/>
<keyword evidence="3" id="KW-0804">Transcription</keyword>
<dbReference type="Gene3D" id="1.10.260.40">
    <property type="entry name" value="lambda repressor-like DNA-binding domains"/>
    <property type="match status" value="1"/>
</dbReference>
<dbReference type="CDD" id="cd00093">
    <property type="entry name" value="HTH_XRE"/>
    <property type="match status" value="1"/>
</dbReference>
<dbReference type="RefSeq" id="WP_100270681.1">
    <property type="nucleotide sequence ID" value="NZ_CP024443.1"/>
</dbReference>
<dbReference type="GO" id="GO:0003677">
    <property type="term" value="F:DNA binding"/>
    <property type="evidence" value="ECO:0007669"/>
    <property type="project" value="UniProtKB-KW"/>
</dbReference>
<dbReference type="GO" id="GO:0003700">
    <property type="term" value="F:DNA-binding transcription factor activity"/>
    <property type="evidence" value="ECO:0007669"/>
    <property type="project" value="TreeGrafter"/>
</dbReference>
<dbReference type="Pfam" id="PF01381">
    <property type="entry name" value="HTH_3"/>
    <property type="match status" value="1"/>
</dbReference>
<dbReference type="GO" id="GO:0005829">
    <property type="term" value="C:cytosol"/>
    <property type="evidence" value="ECO:0007669"/>
    <property type="project" value="TreeGrafter"/>
</dbReference>
<accession>A0A2I5HS18</accession>
<dbReference type="AlphaFoldDB" id="A0A2I5HS18"/>
<feature type="domain" description="HTH cro/C1-type" evidence="4">
    <location>
        <begin position="13"/>
        <end position="67"/>
    </location>
</feature>
<dbReference type="InterPro" id="IPR001387">
    <property type="entry name" value="Cro/C1-type_HTH"/>
</dbReference>
<dbReference type="InterPro" id="IPR050807">
    <property type="entry name" value="TransReg_Diox_bact_type"/>
</dbReference>
<dbReference type="PROSITE" id="PS50943">
    <property type="entry name" value="HTH_CROC1"/>
    <property type="match status" value="1"/>
</dbReference>
<dbReference type="EMBL" id="CP024443">
    <property type="protein sequence ID" value="ATW71300.1"/>
    <property type="molecule type" value="Genomic_DNA"/>
</dbReference>
<organism evidence="5 6">
    <name type="scientific">Faucicola osloensis</name>
    <name type="common">Moraxella osloensis</name>
    <dbReference type="NCBI Taxonomy" id="34062"/>
    <lineage>
        <taxon>Bacteria</taxon>
        <taxon>Pseudomonadati</taxon>
        <taxon>Pseudomonadota</taxon>
        <taxon>Gammaproteobacteria</taxon>
        <taxon>Moraxellales</taxon>
        <taxon>Moraxellaceae</taxon>
        <taxon>Faucicola</taxon>
    </lineage>
</organism>
<dbReference type="PANTHER" id="PTHR46797">
    <property type="entry name" value="HTH-TYPE TRANSCRIPTIONAL REGULATOR"/>
    <property type="match status" value="1"/>
</dbReference>
<dbReference type="STRING" id="34062.AXE82_06205"/>
<keyword evidence="2" id="KW-0238">DNA-binding</keyword>
<dbReference type="Proteomes" id="UP000229340">
    <property type="component" value="Chromosome"/>
</dbReference>
<evidence type="ECO:0000259" key="4">
    <source>
        <dbReference type="PROSITE" id="PS50943"/>
    </source>
</evidence>
<dbReference type="SUPFAM" id="SSF47413">
    <property type="entry name" value="lambda repressor-like DNA-binding domains"/>
    <property type="match status" value="1"/>
</dbReference>
<evidence type="ECO:0000256" key="1">
    <source>
        <dbReference type="ARBA" id="ARBA00023015"/>
    </source>
</evidence>
<dbReference type="InterPro" id="IPR010982">
    <property type="entry name" value="Lambda_DNA-bd_dom_sf"/>
</dbReference>
<sequence length="80" mass="9329">MENDILIKFGQKIRQLRKAKNLSQEQLAELTGFHRNYIGMVERGERNPALVNIEIFANAFDLTLSELFDFRGKNETNRCI</sequence>
<gene>
    <name evidence="5" type="ORF">NP7_13345</name>
</gene>
<protein>
    <submittedName>
        <fullName evidence="5">XRE family transcriptional regulator</fullName>
    </submittedName>
</protein>
<reference evidence="6" key="1">
    <citation type="submission" date="2017-11" db="EMBL/GenBank/DDBJ databases">
        <title>Complete genome sequence of Moraxella osloensis NP7 isolated from human skin.</title>
        <authorList>
            <person name="Lee K."/>
            <person name="Lim J.Y."/>
            <person name="Hwang I."/>
        </authorList>
    </citation>
    <scope>NUCLEOTIDE SEQUENCE [LARGE SCALE GENOMIC DNA]</scope>
    <source>
        <strain evidence="6">NP7</strain>
    </source>
</reference>
<evidence type="ECO:0000313" key="6">
    <source>
        <dbReference type="Proteomes" id="UP000229340"/>
    </source>
</evidence>
<evidence type="ECO:0000313" key="5">
    <source>
        <dbReference type="EMBL" id="ATW71300.1"/>
    </source>
</evidence>
<dbReference type="SMART" id="SM00530">
    <property type="entry name" value="HTH_XRE"/>
    <property type="match status" value="1"/>
</dbReference>
<evidence type="ECO:0000256" key="2">
    <source>
        <dbReference type="ARBA" id="ARBA00023125"/>
    </source>
</evidence>
<keyword evidence="1" id="KW-0805">Transcription regulation</keyword>
<name>A0A2I5HS18_FAUOS</name>
<dbReference type="PANTHER" id="PTHR46797:SF23">
    <property type="entry name" value="HTH-TYPE TRANSCRIPTIONAL REGULATOR SUTR"/>
    <property type="match status" value="1"/>
</dbReference>
<evidence type="ECO:0000256" key="3">
    <source>
        <dbReference type="ARBA" id="ARBA00023163"/>
    </source>
</evidence>